<evidence type="ECO:0000313" key="5">
    <source>
        <dbReference type="EMBL" id="KFB53701.1"/>
    </source>
</evidence>
<comment type="similarity">
    <text evidence="1">Belongs to the dymeclin family.</text>
</comment>
<name>A0A084WU07_ANOSI</name>
<keyword evidence="7" id="KW-1185">Reference proteome</keyword>
<evidence type="ECO:0000256" key="4">
    <source>
        <dbReference type="ARBA" id="ARBA00023288"/>
    </source>
</evidence>
<dbReference type="AlphaFoldDB" id="A0A084WU07"/>
<dbReference type="EMBL" id="KE525421">
    <property type="protein sequence ID" value="KFB53701.1"/>
    <property type="molecule type" value="Genomic_DNA"/>
</dbReference>
<keyword evidence="3" id="KW-0519">Myristate</keyword>
<evidence type="ECO:0000256" key="2">
    <source>
        <dbReference type="ARBA" id="ARBA00015736"/>
    </source>
</evidence>
<evidence type="ECO:0000313" key="6">
    <source>
        <dbReference type="EnsemblMetazoa" id="ASIC022076-PA"/>
    </source>
</evidence>
<dbReference type="VEuPathDB" id="VectorBase:ASIS001336"/>
<dbReference type="PANTHER" id="PTHR12895:SF9">
    <property type="entry name" value="DYMECLIN"/>
    <property type="match status" value="1"/>
</dbReference>
<evidence type="ECO:0000256" key="1">
    <source>
        <dbReference type="ARBA" id="ARBA00010603"/>
    </source>
</evidence>
<proteinExistence type="inferred from homology"/>
<gene>
    <name evidence="5" type="ORF">ZHAS_00022076</name>
</gene>
<dbReference type="InterPro" id="IPR019142">
    <property type="entry name" value="Dymeclin"/>
</dbReference>
<dbReference type="PANTHER" id="PTHR12895">
    <property type="entry name" value="DYMECLIN"/>
    <property type="match status" value="1"/>
</dbReference>
<protein>
    <recommendedName>
        <fullName evidence="2">Dymeclin</fullName>
    </recommendedName>
</protein>
<dbReference type="VEuPathDB" id="VectorBase:ASIC022076"/>
<evidence type="ECO:0000256" key="3">
    <source>
        <dbReference type="ARBA" id="ARBA00022707"/>
    </source>
</evidence>
<dbReference type="OMA" id="VWTLVCK"/>
<dbReference type="STRING" id="74873.A0A084WU07"/>
<organism evidence="6 7">
    <name type="scientific">Anopheles sinensis</name>
    <name type="common">Mosquito</name>
    <dbReference type="NCBI Taxonomy" id="74873"/>
    <lineage>
        <taxon>Eukaryota</taxon>
        <taxon>Metazoa</taxon>
        <taxon>Ecdysozoa</taxon>
        <taxon>Arthropoda</taxon>
        <taxon>Hexapoda</taxon>
        <taxon>Insecta</taxon>
        <taxon>Pterygota</taxon>
        <taxon>Neoptera</taxon>
        <taxon>Endopterygota</taxon>
        <taxon>Diptera</taxon>
        <taxon>Nematocera</taxon>
        <taxon>Culicoidea</taxon>
        <taxon>Culicidae</taxon>
        <taxon>Anophelinae</taxon>
        <taxon>Anopheles</taxon>
    </lineage>
</organism>
<dbReference type="EMBL" id="ATLV01026972">
    <property type="status" value="NOT_ANNOTATED_CDS"/>
    <property type="molecule type" value="Genomic_DNA"/>
</dbReference>
<sequence>MGMNVSRQVDLAENEYLQRFVGKTHVPAYDDDFWNNFLQYHINLPTNSQEQLSLDSRLESLCQSFISHNLHTGNFGSLINVFLLKVSELLTLSDTESNVHIWHAFNALFIIRCLVKYMIETGSEYQLLQHFEALPAQAADGDVPPVEPTAGSSTAISIDNRAVEETRAAVAKLVDGTKFETFLEALVNIIVVIPVKEFTYHLHLEAVNCMIILLSVSLFSQQAMEKSTIYRTIYRCQHANTLMSALLHFLSRMSQAPQTMFGFGTGGSFVFGIAESLWSILTFARKQPDILTAHDLPSAFREHYPLANQSLLLILILTNHHATKDNPYRISLFGCSDSQDSPKEEAATFKIDFSSLYNTLCRIVTIDQATLLLYLLLYRNQRFHKYVMAQQNLQQLVIPILQTLYNAPDSTSHHIYMSLIVLLILSEDDNFNKSVHQIMLKNVTWYTERSISEISLGGLLILVVIRTIQYNMLKMRDKYLHTNCLAALANMSGQFQSLHPYVAQRLVSLFETLAKKHARLDQQLKQPNGVTIEPDVSIPIGGGPLTSEDMLQDLSVLEEVLRMVLEILNSCLSHQLVYCPNLVYTLLYKRNVFEAFRSHSAFQDIIQNIDMVVGFFSSRLQRVQDQRGELGVSEVLEVISKGASQWSSDRLRKFPDLKFKYVEEDAPEEFFIPYVWTLVCKAGCVHFSSETIKGVSTEIVC</sequence>
<reference evidence="5 7" key="1">
    <citation type="journal article" date="2014" name="BMC Genomics">
        <title>Genome sequence of Anopheles sinensis provides insight into genetics basis of mosquito competence for malaria parasites.</title>
        <authorList>
            <person name="Zhou D."/>
            <person name="Zhang D."/>
            <person name="Ding G."/>
            <person name="Shi L."/>
            <person name="Hou Q."/>
            <person name="Ye Y."/>
            <person name="Xu Y."/>
            <person name="Zhou H."/>
            <person name="Xiong C."/>
            <person name="Li S."/>
            <person name="Yu J."/>
            <person name="Hong S."/>
            <person name="Yu X."/>
            <person name="Zou P."/>
            <person name="Chen C."/>
            <person name="Chang X."/>
            <person name="Wang W."/>
            <person name="Lv Y."/>
            <person name="Sun Y."/>
            <person name="Ma L."/>
            <person name="Shen B."/>
            <person name="Zhu C."/>
        </authorList>
    </citation>
    <scope>NUCLEOTIDE SEQUENCE [LARGE SCALE GENOMIC DNA]</scope>
</reference>
<keyword evidence="4" id="KW-0449">Lipoprotein</keyword>
<accession>A0A084WU07</accession>
<dbReference type="Proteomes" id="UP000030765">
    <property type="component" value="Unassembled WGS sequence"/>
</dbReference>
<reference evidence="6" key="2">
    <citation type="submission" date="2020-05" db="UniProtKB">
        <authorList>
            <consortium name="EnsemblMetazoa"/>
        </authorList>
    </citation>
    <scope>IDENTIFICATION</scope>
</reference>
<evidence type="ECO:0000313" key="7">
    <source>
        <dbReference type="Proteomes" id="UP000030765"/>
    </source>
</evidence>
<dbReference type="GO" id="GO:0005794">
    <property type="term" value="C:Golgi apparatus"/>
    <property type="evidence" value="ECO:0007669"/>
    <property type="project" value="TreeGrafter"/>
</dbReference>
<dbReference type="OrthoDB" id="10253409at2759"/>
<dbReference type="GO" id="GO:0007030">
    <property type="term" value="P:Golgi organization"/>
    <property type="evidence" value="ECO:0007669"/>
    <property type="project" value="TreeGrafter"/>
</dbReference>
<dbReference type="EnsemblMetazoa" id="ASIC022076-RA">
    <property type="protein sequence ID" value="ASIC022076-PA"/>
    <property type="gene ID" value="ASIC022076"/>
</dbReference>
<dbReference type="Pfam" id="PF09742">
    <property type="entry name" value="Dymeclin"/>
    <property type="match status" value="1"/>
</dbReference>